<evidence type="ECO:0000313" key="3">
    <source>
        <dbReference type="Proteomes" id="UP000001299"/>
    </source>
</evidence>
<dbReference type="EMBL" id="CP001813">
    <property type="protein sequence ID" value="ADL36480.1"/>
    <property type="molecule type" value="Genomic_DNA"/>
</dbReference>
<dbReference type="eggNOG" id="COG3597">
    <property type="taxonomic scope" value="Bacteria"/>
</dbReference>
<evidence type="ECO:0000313" key="2">
    <source>
        <dbReference type="EMBL" id="ADL36480.1"/>
    </source>
</evidence>
<keyword evidence="3" id="KW-1185">Reference proteome</keyword>
<keyword evidence="2" id="KW-0614">Plasmid</keyword>
<dbReference type="AlphaFoldDB" id="E0S4Z8"/>
<accession>E0S4Z8</accession>
<gene>
    <name evidence="2" type="ordered locus">bpr_IV115</name>
</gene>
<dbReference type="KEGG" id="bpb:bpr_IV115"/>
<protein>
    <submittedName>
        <fullName evidence="2">Uncharacterized protein</fullName>
    </submittedName>
</protein>
<reference evidence="2 3" key="1">
    <citation type="journal article" date="2010" name="PLoS ONE">
        <title>The glycobiome of the rumen bacterium Butyrivibrio proteoclasticus B316(T) highlights adaptation to a polysaccharide-rich environment.</title>
        <authorList>
            <person name="Kelly W.J."/>
            <person name="Leahy S.C."/>
            <person name="Altermann E."/>
            <person name="Yeoman C.J."/>
            <person name="Dunne J.C."/>
            <person name="Kong Z."/>
            <person name="Pacheco D.M."/>
            <person name="Li D."/>
            <person name="Noel S.J."/>
            <person name="Moon C.D."/>
            <person name="Cookson A.L."/>
            <person name="Attwood G.T."/>
        </authorList>
    </citation>
    <scope>NUCLEOTIDE SEQUENCE [LARGE SCALE GENOMIC DNA]</scope>
    <source>
        <strain evidence="3">ATCC 51982 / DSM 14932 / B316</strain>
        <plasmid evidence="3">Plasmid pCY186</plasmid>
    </source>
</reference>
<proteinExistence type="predicted"/>
<geneLocation type="plasmid" evidence="2 3">
    <name>pCY186</name>
</geneLocation>
<evidence type="ECO:0000256" key="1">
    <source>
        <dbReference type="SAM" id="Phobius"/>
    </source>
</evidence>
<sequence length="133" mass="14017">MLIQKRRKTMSRTKEQDTKIAAIIHTAAATAAASAGMSAQIPMADNVVLSGIEIAMVIAIGEVLGQEITRSAAWSLVLSQLATLGGRAASQVLIGWIPIAGNITNAITASTIVEAIGWYIADYLTFNNCSEEN</sequence>
<feature type="transmembrane region" description="Helical" evidence="1">
    <location>
        <begin position="20"/>
        <end position="41"/>
    </location>
</feature>
<keyword evidence="1" id="KW-0812">Transmembrane</keyword>
<keyword evidence="1" id="KW-0472">Membrane</keyword>
<organism evidence="2 3">
    <name type="scientific">Butyrivibrio proteoclasticus (strain ATCC 51982 / DSM 14932 / B316)</name>
    <name type="common">Clostridium proteoclasticum</name>
    <dbReference type="NCBI Taxonomy" id="515622"/>
    <lineage>
        <taxon>Bacteria</taxon>
        <taxon>Bacillati</taxon>
        <taxon>Bacillota</taxon>
        <taxon>Clostridia</taxon>
        <taxon>Lachnospirales</taxon>
        <taxon>Lachnospiraceae</taxon>
        <taxon>Butyrivibrio</taxon>
    </lineage>
</organism>
<name>E0S4Z8_BUTPB</name>
<keyword evidence="1" id="KW-1133">Transmembrane helix</keyword>
<dbReference type="HOGENOM" id="CLU_130336_1_0_9"/>
<dbReference type="Proteomes" id="UP000001299">
    <property type="component" value="Plasmid pCY186"/>
</dbReference>